<reference evidence="6 7" key="1">
    <citation type="submission" date="2012-12" db="EMBL/GenBank/DDBJ databases">
        <title>Genome assembly of Formosa sp. AK20.</title>
        <authorList>
            <person name="Kumar R."/>
            <person name="Khatri I."/>
            <person name="Vaidya B."/>
            <person name="Subramanian S."/>
            <person name="Pinnaka A."/>
        </authorList>
    </citation>
    <scope>NUCLEOTIDE SEQUENCE [LARGE SCALE GENOMIC DNA]</scope>
    <source>
        <strain evidence="6 7">AK20</strain>
    </source>
</reference>
<dbReference type="InterPro" id="IPR049283">
    <property type="entry name" value="DUF6851"/>
</dbReference>
<dbReference type="SUPFAM" id="SSF69318">
    <property type="entry name" value="Integrin alpha N-terminal domain"/>
    <property type="match status" value="1"/>
</dbReference>
<dbReference type="InterPro" id="IPR013517">
    <property type="entry name" value="FG-GAP"/>
</dbReference>
<dbReference type="PANTHER" id="PTHR34599:SF2">
    <property type="entry name" value="TRAF-TYPE DOMAIN-CONTAINING PROTEIN"/>
    <property type="match status" value="1"/>
</dbReference>
<feature type="domain" description="Secretion system C-terminal sorting" evidence="4">
    <location>
        <begin position="1270"/>
        <end position="1343"/>
    </location>
</feature>
<evidence type="ECO:0000259" key="5">
    <source>
        <dbReference type="Pfam" id="PF21167"/>
    </source>
</evidence>
<protein>
    <recommendedName>
        <fullName evidence="8">ASPIC/UnbV domain-containing protein</fullName>
    </recommendedName>
</protein>
<evidence type="ECO:0000256" key="1">
    <source>
        <dbReference type="ARBA" id="ARBA00022729"/>
    </source>
</evidence>
<dbReference type="InterPro" id="IPR016119">
    <property type="entry name" value="Br/Cl_peroxidase_C"/>
</dbReference>
<name>M7MJ68_9FLAO</name>
<dbReference type="InterPro" id="IPR011519">
    <property type="entry name" value="UnbV_ASPIC"/>
</dbReference>
<dbReference type="Pfam" id="PF18962">
    <property type="entry name" value="Por_Secre_tail"/>
    <property type="match status" value="1"/>
</dbReference>
<dbReference type="Pfam" id="PF07593">
    <property type="entry name" value="UnbV_ASPIC"/>
    <property type="match status" value="1"/>
</dbReference>
<dbReference type="eggNOG" id="COG0457">
    <property type="taxonomic scope" value="Bacteria"/>
</dbReference>
<feature type="signal peptide" evidence="2">
    <location>
        <begin position="1"/>
        <end position="25"/>
    </location>
</feature>
<accession>M7MJ68</accession>
<feature type="chain" id="PRO_5004081310" description="ASPIC/UnbV domain-containing protein" evidence="2">
    <location>
        <begin position="26"/>
        <end position="1346"/>
    </location>
</feature>
<dbReference type="EMBL" id="ANLA01000013">
    <property type="protein sequence ID" value="EMQ94905.1"/>
    <property type="molecule type" value="Genomic_DNA"/>
</dbReference>
<dbReference type="CDD" id="cd03398">
    <property type="entry name" value="PAP2_haloperoxidase"/>
    <property type="match status" value="1"/>
</dbReference>
<dbReference type="OrthoDB" id="9780455at2"/>
<evidence type="ECO:0000259" key="4">
    <source>
        <dbReference type="Pfam" id="PF18962"/>
    </source>
</evidence>
<evidence type="ECO:0000256" key="2">
    <source>
        <dbReference type="SAM" id="SignalP"/>
    </source>
</evidence>
<dbReference type="GO" id="GO:0004601">
    <property type="term" value="F:peroxidase activity"/>
    <property type="evidence" value="ECO:0007669"/>
    <property type="project" value="InterPro"/>
</dbReference>
<feature type="domain" description="DUF6851" evidence="5">
    <location>
        <begin position="674"/>
        <end position="803"/>
    </location>
</feature>
<dbReference type="InterPro" id="IPR052559">
    <property type="entry name" value="V-haloperoxidase"/>
</dbReference>
<dbReference type="PATRIC" id="fig|1137281.3.peg.1699"/>
<proteinExistence type="predicted"/>
<dbReference type="Gene3D" id="1.10.606.10">
    <property type="entry name" value="Vanadium-containing Chloroperoxidase, domain 2"/>
    <property type="match status" value="1"/>
</dbReference>
<sequence>MKTKLHLKLINSILIFTCFSFQLTAQVFERAEAISGLGILEQNNGVAVADYNGDNVMDLFVVAKSIDRNGIERTHSRLFRNNDDGSFTDVTVASGLTNLLIQDYSLDGEFYVFDGFKIGAYWGDYDNDGFPDLFFTNTFNVLLYRNQGDGTFQNVTATAGFNVANSCQFSGATWFDYNNDGFLDIYICDWGACASNLLYQNNGDGTFTDVTVSMGMDESWPHNSFTATPFDFNSDGFMDLYVANDFAQRNYLYINQGGTGFSEQAMAYGFTTHIDDMGITIADYNNDGAFDIYNTGVDEQVLYTNNGDNTFFENSVVNNLVGAGWAWGAKFADLDLDGDDDLFIANGYLFENRGAEYNKYFKNNYVEGLNNFSDETIAANLYDLTISHEALDFDYDNDGDLDLFLTNTDAHSYLYENKTLSFDQPNAIHYLKVSLEGVTSNRSAIGTELTIVTNSGTFKKYFNGVGFLGQSIKPVVFGLNAETTVTDLTIKWPSGLVETYHNITADTHVKATEGVGLATLSVSPSVKIYGCTDPQSCSYNPSATVNDNSCTYLPSGVISGPTFSGFLREAIYSYPTTSGSSTFWEVSGGELVSGQGTGQITVRWGVNTAGTVSVIENDGTCYSPLVTLAVDLDLNQTEDHISVARLWNEALLDAIRNDFARPTVHARNLFHSSVAMYDIWAIYDPTAVPYLMGNQVHGFVSVLDNFTPSEGNQASNNKAISYAMYRLLSERFANSPGAQESQERFDYLMDELNYPINYTSTNYQSGNAADLGNYVAQTIISYGLTDGSREASGYDNAYYEPVNPPLAPAYEDNTIIFPNRWQSLSLDTYIDQSGNLIDGAMIPFLGPEWGNVNTFALSSTDMTTHQRDGHNYLVYKDPGDPPYLDNTGTSQSSNAYKWNFSLVSIWGSHLDPSDGVMWDISPNSIGNISASSLPTSYLQYPSFYDVLNGGDISTGRSVNPVTGQPYAQQMVPRGDYTRVLAEFWADGPDSETPPGHWFTLLNYVSDHPLFEKRFNGQGPELDPLEWDVKSYFVLGGAMHDSAITAWGIKGWYDYIRPISAIRYMASKGQSTNQSLSNYDPEGIPLQPGYIEVVESGDPLAGALDQHVGKIKLYTWRGHDYVNNTDTDTAGVGWVLSEDWWPYQRPSFVTPPFAGYVSGHSTYSRAAAEVMTLITGDEYFPGGMGEFHARQNEFLVFEEGPSVDVVLQWATYRDASDQCSLSRIWGGIHPPADDIPGRLAGEEIGVEAYDFALPYFYPNTIGIKDYELSNVYPNPVNSGEYINVTNVKPSDTFEMFDISGRLIKINQVDFNYQNNSSRVTIPSGTSSGIYFLRWNGYTKKIMVKKGS</sequence>
<dbReference type="GeneID" id="98641579"/>
<dbReference type="InterPro" id="IPR036938">
    <property type="entry name" value="PAP2/HPO_sf"/>
</dbReference>
<feature type="domain" description="ASPIC/UnbV" evidence="3">
    <location>
        <begin position="444"/>
        <end position="509"/>
    </location>
</feature>
<dbReference type="Gene3D" id="2.130.10.130">
    <property type="entry name" value="Integrin alpha, N-terminal"/>
    <property type="match status" value="1"/>
</dbReference>
<dbReference type="InterPro" id="IPR026444">
    <property type="entry name" value="Secre_tail"/>
</dbReference>
<dbReference type="RefSeq" id="WP_007649661.1">
    <property type="nucleotide sequence ID" value="NZ_ANLA01000013.1"/>
</dbReference>
<organism evidence="6 7">
    <name type="scientific">Xanthomarina gelatinilytica</name>
    <dbReference type="NCBI Taxonomy" id="1137281"/>
    <lineage>
        <taxon>Bacteria</taxon>
        <taxon>Pseudomonadati</taxon>
        <taxon>Bacteroidota</taxon>
        <taxon>Flavobacteriia</taxon>
        <taxon>Flavobacteriales</taxon>
        <taxon>Flavobacteriaceae</taxon>
        <taxon>Xanthomarina</taxon>
    </lineage>
</organism>
<gene>
    <name evidence="6" type="ORF">D778_00265</name>
</gene>
<evidence type="ECO:0000259" key="3">
    <source>
        <dbReference type="Pfam" id="PF07593"/>
    </source>
</evidence>
<dbReference type="eggNOG" id="COG3206">
    <property type="taxonomic scope" value="Bacteria"/>
</dbReference>
<evidence type="ECO:0000313" key="7">
    <source>
        <dbReference type="Proteomes" id="UP000012024"/>
    </source>
</evidence>
<keyword evidence="1 2" id="KW-0732">Signal</keyword>
<dbReference type="Pfam" id="PF21167">
    <property type="entry name" value="DUF6851"/>
    <property type="match status" value="1"/>
</dbReference>
<dbReference type="Pfam" id="PF13517">
    <property type="entry name" value="FG-GAP_3"/>
    <property type="match status" value="2"/>
</dbReference>
<evidence type="ECO:0000313" key="6">
    <source>
        <dbReference type="EMBL" id="EMQ94905.1"/>
    </source>
</evidence>
<dbReference type="PANTHER" id="PTHR34599">
    <property type="entry name" value="PEROXIDASE-RELATED"/>
    <property type="match status" value="1"/>
</dbReference>
<dbReference type="NCBIfam" id="TIGR04183">
    <property type="entry name" value="Por_Secre_tail"/>
    <property type="match status" value="1"/>
</dbReference>
<evidence type="ECO:0008006" key="8">
    <source>
        <dbReference type="Google" id="ProtNLM"/>
    </source>
</evidence>
<dbReference type="SUPFAM" id="SSF48317">
    <property type="entry name" value="Acid phosphatase/Vanadium-dependent haloperoxidase"/>
    <property type="match status" value="1"/>
</dbReference>
<keyword evidence="7" id="KW-1185">Reference proteome</keyword>
<dbReference type="InterPro" id="IPR028994">
    <property type="entry name" value="Integrin_alpha_N"/>
</dbReference>
<comment type="caution">
    <text evidence="6">The sequence shown here is derived from an EMBL/GenBank/DDBJ whole genome shotgun (WGS) entry which is preliminary data.</text>
</comment>
<dbReference type="Proteomes" id="UP000012024">
    <property type="component" value="Unassembled WGS sequence"/>
</dbReference>